<dbReference type="AlphaFoldDB" id="V3Z0I3"/>
<comment type="similarity">
    <text evidence="1">Belongs to the GSKIP family.</text>
</comment>
<dbReference type="OrthoDB" id="5804279at2759"/>
<dbReference type="HOGENOM" id="CLU_143747_0_0_1"/>
<evidence type="ECO:0000259" key="2">
    <source>
        <dbReference type="Pfam" id="PF05303"/>
    </source>
</evidence>
<feature type="domain" description="GSKIP" evidence="2">
    <location>
        <begin position="18"/>
        <end position="116"/>
    </location>
</feature>
<dbReference type="GO" id="GO:0019207">
    <property type="term" value="F:kinase regulator activity"/>
    <property type="evidence" value="ECO:0007669"/>
    <property type="project" value="TreeGrafter"/>
</dbReference>
<name>V3Z0I3_LOTGI</name>
<evidence type="ECO:0000256" key="1">
    <source>
        <dbReference type="ARBA" id="ARBA00009571"/>
    </source>
</evidence>
<dbReference type="PANTHER" id="PTHR12490">
    <property type="entry name" value="GSK3B-INTERACTING PROTEIN"/>
    <property type="match status" value="1"/>
</dbReference>
<keyword evidence="4" id="KW-1185">Reference proteome</keyword>
<dbReference type="GO" id="GO:0005737">
    <property type="term" value="C:cytoplasm"/>
    <property type="evidence" value="ECO:0007669"/>
    <property type="project" value="TreeGrafter"/>
</dbReference>
<dbReference type="STRING" id="225164.V3Z0I3"/>
<dbReference type="RefSeq" id="XP_009065106.1">
    <property type="nucleotide sequence ID" value="XM_009066858.1"/>
</dbReference>
<dbReference type="Proteomes" id="UP000030746">
    <property type="component" value="Unassembled WGS sequence"/>
</dbReference>
<dbReference type="CTD" id="20244577"/>
<dbReference type="KEGG" id="lgi:LOTGIDRAFT_184022"/>
<proteinExistence type="inferred from homology"/>
<evidence type="ECO:0000313" key="4">
    <source>
        <dbReference type="Proteomes" id="UP000030746"/>
    </source>
</evidence>
<dbReference type="GO" id="GO:0060828">
    <property type="term" value="P:regulation of canonical Wnt signaling pathway"/>
    <property type="evidence" value="ECO:0007669"/>
    <property type="project" value="InterPro"/>
</dbReference>
<dbReference type="GO" id="GO:0051018">
    <property type="term" value="F:protein kinase A binding"/>
    <property type="evidence" value="ECO:0007669"/>
    <property type="project" value="TreeGrafter"/>
</dbReference>
<dbReference type="Pfam" id="PF05303">
    <property type="entry name" value="GSKIP_dom"/>
    <property type="match status" value="1"/>
</dbReference>
<dbReference type="OMA" id="FAVTEMH"/>
<dbReference type="PANTHER" id="PTHR12490:SF4">
    <property type="entry name" value="GSK3B-INTERACTING PROTEIN"/>
    <property type="match status" value="1"/>
</dbReference>
<accession>V3Z0I3</accession>
<dbReference type="EMBL" id="KB203566">
    <property type="protein sequence ID" value="ESO83978.1"/>
    <property type="molecule type" value="Genomic_DNA"/>
</dbReference>
<dbReference type="InterPro" id="IPR023231">
    <property type="entry name" value="GSKIP_dom_sf"/>
</dbReference>
<sequence>MNIDEDSRDATESCQPLKIEANEAVKEVAFAVKSVEISSKIPPKEDEVFLNLCTLEGETYCVELSLQGFRIVGSEYDTIDQNINCRHFETIYSLLDSVSPNYRQTFGDALMKKLSMLEGDGGDEPMSQD</sequence>
<dbReference type="GeneID" id="20244577"/>
<dbReference type="Gene3D" id="3.30.2280.10">
    <property type="entry name" value="Hypothetical protein (hspc210)"/>
    <property type="match status" value="1"/>
</dbReference>
<evidence type="ECO:0000313" key="3">
    <source>
        <dbReference type="EMBL" id="ESO83978.1"/>
    </source>
</evidence>
<dbReference type="InterPro" id="IPR007967">
    <property type="entry name" value="GSKIP_dom"/>
</dbReference>
<dbReference type="SUPFAM" id="SSF103107">
    <property type="entry name" value="Hypothetical protein c14orf129, hspc210"/>
    <property type="match status" value="1"/>
</dbReference>
<organism evidence="3 4">
    <name type="scientific">Lottia gigantea</name>
    <name type="common">Giant owl limpet</name>
    <dbReference type="NCBI Taxonomy" id="225164"/>
    <lineage>
        <taxon>Eukaryota</taxon>
        <taxon>Metazoa</taxon>
        <taxon>Spiralia</taxon>
        <taxon>Lophotrochozoa</taxon>
        <taxon>Mollusca</taxon>
        <taxon>Gastropoda</taxon>
        <taxon>Patellogastropoda</taxon>
        <taxon>Lottioidea</taxon>
        <taxon>Lottiidae</taxon>
        <taxon>Lottia</taxon>
    </lineage>
</organism>
<reference evidence="3 4" key="1">
    <citation type="journal article" date="2013" name="Nature">
        <title>Insights into bilaterian evolution from three spiralian genomes.</title>
        <authorList>
            <person name="Simakov O."/>
            <person name="Marletaz F."/>
            <person name="Cho S.J."/>
            <person name="Edsinger-Gonzales E."/>
            <person name="Havlak P."/>
            <person name="Hellsten U."/>
            <person name="Kuo D.H."/>
            <person name="Larsson T."/>
            <person name="Lv J."/>
            <person name="Arendt D."/>
            <person name="Savage R."/>
            <person name="Osoegawa K."/>
            <person name="de Jong P."/>
            <person name="Grimwood J."/>
            <person name="Chapman J.A."/>
            <person name="Shapiro H."/>
            <person name="Aerts A."/>
            <person name="Otillar R.P."/>
            <person name="Terry A.Y."/>
            <person name="Boore J.L."/>
            <person name="Grigoriev I.V."/>
            <person name="Lindberg D.R."/>
            <person name="Seaver E.C."/>
            <person name="Weisblat D.A."/>
            <person name="Putnam N.H."/>
            <person name="Rokhsar D.S."/>
        </authorList>
    </citation>
    <scope>NUCLEOTIDE SEQUENCE [LARGE SCALE GENOMIC DNA]</scope>
</reference>
<protein>
    <recommendedName>
        <fullName evidence="2">GSKIP domain-containing protein</fullName>
    </recommendedName>
</protein>
<gene>
    <name evidence="3" type="ORF">LOTGIDRAFT_184022</name>
</gene>
<dbReference type="InterPro" id="IPR037395">
    <property type="entry name" value="GSKIP"/>
</dbReference>